<evidence type="ECO:0000313" key="3">
    <source>
        <dbReference type="Proteomes" id="UP000595197"/>
    </source>
</evidence>
<accession>A0ABX7BIJ4</accession>
<reference evidence="2" key="1">
    <citation type="submission" date="2021-02" db="EMBL/GenBank/DDBJ databases">
        <title>Skermanella TT6 skin isolate.</title>
        <authorList>
            <person name="Lee K."/>
            <person name="Ganzorig M."/>
        </authorList>
    </citation>
    <scope>NUCLEOTIDE SEQUENCE</scope>
    <source>
        <strain evidence="2">TT6</strain>
    </source>
</reference>
<feature type="chain" id="PRO_5045186918" evidence="1">
    <location>
        <begin position="26"/>
        <end position="168"/>
    </location>
</feature>
<organism evidence="2 3">
    <name type="scientific">Skermanella cutis</name>
    <dbReference type="NCBI Taxonomy" id="2775420"/>
    <lineage>
        <taxon>Bacteria</taxon>
        <taxon>Pseudomonadati</taxon>
        <taxon>Pseudomonadota</taxon>
        <taxon>Alphaproteobacteria</taxon>
        <taxon>Rhodospirillales</taxon>
        <taxon>Azospirillaceae</taxon>
        <taxon>Skermanella</taxon>
    </lineage>
</organism>
<feature type="signal peptide" evidence="1">
    <location>
        <begin position="1"/>
        <end position="25"/>
    </location>
</feature>
<sequence length="168" mass="18713">MGLFAILRRVALAAGVMAAAVPSHAAAQQDHRYAAYREPGSGTVLTYPASVFTRADDGTGRFAKFVSADLRSTFYVVGRENDPGQGIAELSAAAESALAEEKALITYRRRKEDWFVLSGYIGDNIFYRKTVLARRGRTVGTFQINFPKDQKPFYYGIVERMSWSFKPR</sequence>
<dbReference type="Proteomes" id="UP000595197">
    <property type="component" value="Plasmid pTT6-2"/>
</dbReference>
<geneLocation type="plasmid" evidence="2 3">
    <name>pTT6-2</name>
</geneLocation>
<evidence type="ECO:0000313" key="2">
    <source>
        <dbReference type="EMBL" id="QQP93421.1"/>
    </source>
</evidence>
<keyword evidence="3" id="KW-1185">Reference proteome</keyword>
<gene>
    <name evidence="2" type="ORF">IGS68_32880</name>
</gene>
<dbReference type="EMBL" id="CP067422">
    <property type="protein sequence ID" value="QQP93421.1"/>
    <property type="molecule type" value="Genomic_DNA"/>
</dbReference>
<keyword evidence="1" id="KW-0732">Signal</keyword>
<protein>
    <submittedName>
        <fullName evidence="2">Uncharacterized protein</fullName>
    </submittedName>
</protein>
<name>A0ABX7BIJ4_9PROT</name>
<dbReference type="RefSeq" id="WP_201082986.1">
    <property type="nucleotide sequence ID" value="NZ_CP067422.1"/>
</dbReference>
<keyword evidence="2" id="KW-0614">Plasmid</keyword>
<evidence type="ECO:0000256" key="1">
    <source>
        <dbReference type="SAM" id="SignalP"/>
    </source>
</evidence>
<proteinExistence type="predicted"/>